<dbReference type="Gene3D" id="3.50.50.60">
    <property type="entry name" value="FAD/NAD(P)-binding domain"/>
    <property type="match status" value="1"/>
</dbReference>
<dbReference type="PANTHER" id="PTHR13847">
    <property type="entry name" value="SARCOSINE DEHYDROGENASE-RELATED"/>
    <property type="match status" value="1"/>
</dbReference>
<evidence type="ECO:0000259" key="3">
    <source>
        <dbReference type="Pfam" id="PF01266"/>
    </source>
</evidence>
<sequence length="425" mass="46722">MDRSAPMSLWDATSEEPEIESAPVPDHVVDVAIVGGGYTGLSTALHCAERGLSAHVLEARHVGYGGSGRNVGLVNAAVWLPPAKVRERLGPDHGERFLRRFSEAPSLVFDLIERHQIRCEVTRTGTIHAAHGPSGWDDLTSRHAEWRRLGEPVDLLGREEVSEMVGTKAFHGGLLDHRAGTINPMGYCRGLARVASAAGARISTGVRVRKLDREGGIWRARTSAGDVRAKAMVLGTNAYTDELWPGLRDVFTTIHYLQFATEPLGPVADHVLPGRQGVWDTGPIMFNFRRDARDRLLIGTMGRVIGSKDKGLTRRWAERQIARVFPELGRVSFDEAWHGQIAMTPDHLPRVHQLAPQLWTTIGYNGRGITTGTLFGGAISELLTGTDPADLPLPMTDPSRAPRARITSRIYDLTFTANQLWKSLR</sequence>
<dbReference type="Pfam" id="PF01266">
    <property type="entry name" value="DAO"/>
    <property type="match status" value="1"/>
</dbReference>
<name>A0A6B0Y2A1_9RHOB</name>
<proteinExistence type="predicted"/>
<organism evidence="4">
    <name type="scientific">Boseongicola sp. SB0664_bin_43</name>
    <dbReference type="NCBI Taxonomy" id="2604844"/>
    <lineage>
        <taxon>Bacteria</taxon>
        <taxon>Pseudomonadati</taxon>
        <taxon>Pseudomonadota</taxon>
        <taxon>Alphaproteobacteria</taxon>
        <taxon>Rhodobacterales</taxon>
        <taxon>Paracoccaceae</taxon>
        <taxon>Boseongicola</taxon>
    </lineage>
</organism>
<feature type="region of interest" description="Disordered" evidence="2">
    <location>
        <begin position="1"/>
        <end position="21"/>
    </location>
</feature>
<dbReference type="Gene3D" id="3.30.9.10">
    <property type="entry name" value="D-Amino Acid Oxidase, subunit A, domain 2"/>
    <property type="match status" value="1"/>
</dbReference>
<dbReference type="PANTHER" id="PTHR13847:SF275">
    <property type="entry name" value="GAMMA-GLUTAMYLPUTRESCINE OXIDOREDUCTASE"/>
    <property type="match status" value="1"/>
</dbReference>
<comment type="caution">
    <text evidence="4">The sequence shown here is derived from an EMBL/GenBank/DDBJ whole genome shotgun (WGS) entry which is preliminary data.</text>
</comment>
<dbReference type="InterPro" id="IPR036188">
    <property type="entry name" value="FAD/NAD-bd_sf"/>
</dbReference>
<keyword evidence="1" id="KW-0560">Oxidoreductase</keyword>
<gene>
    <name evidence="4" type="ORF">F4Y60_10365</name>
</gene>
<evidence type="ECO:0000256" key="1">
    <source>
        <dbReference type="ARBA" id="ARBA00023002"/>
    </source>
</evidence>
<dbReference type="EMBL" id="VXRY01000418">
    <property type="protein sequence ID" value="MXY34465.1"/>
    <property type="molecule type" value="Genomic_DNA"/>
</dbReference>
<accession>A0A6B0Y2A1</accession>
<dbReference type="InterPro" id="IPR006076">
    <property type="entry name" value="FAD-dep_OxRdtase"/>
</dbReference>
<dbReference type="SUPFAM" id="SSF51905">
    <property type="entry name" value="FAD/NAD(P)-binding domain"/>
    <property type="match status" value="1"/>
</dbReference>
<evidence type="ECO:0000313" key="4">
    <source>
        <dbReference type="EMBL" id="MXY34465.1"/>
    </source>
</evidence>
<dbReference type="AlphaFoldDB" id="A0A6B0Y2A1"/>
<dbReference type="GO" id="GO:0005737">
    <property type="term" value="C:cytoplasm"/>
    <property type="evidence" value="ECO:0007669"/>
    <property type="project" value="TreeGrafter"/>
</dbReference>
<feature type="domain" description="FAD dependent oxidoreductase" evidence="3">
    <location>
        <begin position="30"/>
        <end position="382"/>
    </location>
</feature>
<evidence type="ECO:0000256" key="2">
    <source>
        <dbReference type="SAM" id="MobiDB-lite"/>
    </source>
</evidence>
<protein>
    <submittedName>
        <fullName evidence="4">FAD-binding oxidoreductase</fullName>
    </submittedName>
</protein>
<reference evidence="4" key="1">
    <citation type="submission" date="2019-09" db="EMBL/GenBank/DDBJ databases">
        <title>Characterisation of the sponge microbiome using genome-centric metagenomics.</title>
        <authorList>
            <person name="Engelberts J.P."/>
            <person name="Robbins S.J."/>
            <person name="De Goeij J.M."/>
            <person name="Aranda M."/>
            <person name="Bell S.C."/>
            <person name="Webster N.S."/>
        </authorList>
    </citation>
    <scope>NUCLEOTIDE SEQUENCE</scope>
    <source>
        <strain evidence="4">SB0664_bin_43</strain>
    </source>
</reference>
<dbReference type="GO" id="GO:0016491">
    <property type="term" value="F:oxidoreductase activity"/>
    <property type="evidence" value="ECO:0007669"/>
    <property type="project" value="UniProtKB-KW"/>
</dbReference>